<evidence type="ECO:0000313" key="4">
    <source>
        <dbReference type="Proteomes" id="UP000271603"/>
    </source>
</evidence>
<keyword evidence="3" id="KW-0808">Transferase</keyword>
<proteinExistence type="inferred from homology"/>
<evidence type="ECO:0000259" key="2">
    <source>
        <dbReference type="Pfam" id="PF01425"/>
    </source>
</evidence>
<comment type="similarity">
    <text evidence="1">Belongs to the amidase family.</text>
</comment>
<accession>A0A3S4JM22</accession>
<organism evidence="3 4">
    <name type="scientific">Serratia rubidaea</name>
    <name type="common">Serratia marinorubra</name>
    <dbReference type="NCBI Taxonomy" id="61652"/>
    <lineage>
        <taxon>Bacteria</taxon>
        <taxon>Pseudomonadati</taxon>
        <taxon>Pseudomonadota</taxon>
        <taxon>Gammaproteobacteria</taxon>
        <taxon>Enterobacterales</taxon>
        <taxon>Yersiniaceae</taxon>
        <taxon>Serratia</taxon>
    </lineage>
</organism>
<dbReference type="PANTHER" id="PTHR11895">
    <property type="entry name" value="TRANSAMIDASE"/>
    <property type="match status" value="1"/>
</dbReference>
<gene>
    <name evidence="3" type="primary">gatA_1</name>
    <name evidence="3" type="ORF">NCTC9419_00328</name>
</gene>
<dbReference type="GO" id="GO:0016874">
    <property type="term" value="F:ligase activity"/>
    <property type="evidence" value="ECO:0007669"/>
    <property type="project" value="UniProtKB-KW"/>
</dbReference>
<dbReference type="InterPro" id="IPR020556">
    <property type="entry name" value="Amidase_CS"/>
</dbReference>
<dbReference type="GO" id="GO:0016740">
    <property type="term" value="F:transferase activity"/>
    <property type="evidence" value="ECO:0007669"/>
    <property type="project" value="UniProtKB-KW"/>
</dbReference>
<dbReference type="AlphaFoldDB" id="A0A3S4JM22"/>
<dbReference type="InterPro" id="IPR036928">
    <property type="entry name" value="AS_sf"/>
</dbReference>
<dbReference type="SUPFAM" id="SSF75304">
    <property type="entry name" value="Amidase signature (AS) enzymes"/>
    <property type="match status" value="1"/>
</dbReference>
<feature type="domain" description="Amidase" evidence="2">
    <location>
        <begin position="20"/>
        <end position="211"/>
    </location>
</feature>
<dbReference type="PROSITE" id="PS00571">
    <property type="entry name" value="AMIDASES"/>
    <property type="match status" value="1"/>
</dbReference>
<sequence length="371" mass="39242">MSNSVGFLSKFTRGMGDLSFAVKDTIDVSDYPTQAGSRVFMHAPPAAHNARIVQQFLDEGCQLLGKTMLHELAFGVTGINHWGGTPVNYSFPDIIPGGSSSGSATVVAAGCVDFAIGTDTGGSVRMPAACCGVIGLKPTWGMISRDGVIPKHSSLDCVGFFTQTCGTLLQVMEKAQGKVADRSISLPAIGVMKGHATEAIDALLAQRLQPLSAAATTVDLTYFTEAHQAGLTLISHENWQAYASIIDAEGISPDVVTRIRAGSAVTAAELANAEAVREKFSEALDHQLAETPLIILPTLPELPPTLSEASDPLNVVNLTRLIRPFNLSGHPAMSLPIGVIDGRPVAMQLITHKNHDLNLCVYAKKLVESFT</sequence>
<dbReference type="Proteomes" id="UP000271603">
    <property type="component" value="Chromosome"/>
</dbReference>
<feature type="domain" description="Amidase" evidence="2">
    <location>
        <begin position="225"/>
        <end position="359"/>
    </location>
</feature>
<dbReference type="Pfam" id="PF01425">
    <property type="entry name" value="Amidase"/>
    <property type="match status" value="2"/>
</dbReference>
<evidence type="ECO:0000313" key="3">
    <source>
        <dbReference type="EMBL" id="VEA68222.1"/>
    </source>
</evidence>
<name>A0A3S4JM22_SERRU</name>
<dbReference type="PANTHER" id="PTHR11895:SF7">
    <property type="entry name" value="GLUTAMYL-TRNA(GLN) AMIDOTRANSFERASE SUBUNIT A, MITOCHONDRIAL"/>
    <property type="match status" value="1"/>
</dbReference>
<dbReference type="EMBL" id="LR134155">
    <property type="protein sequence ID" value="VEA68222.1"/>
    <property type="molecule type" value="Genomic_DNA"/>
</dbReference>
<reference evidence="3 4" key="1">
    <citation type="submission" date="2018-12" db="EMBL/GenBank/DDBJ databases">
        <authorList>
            <consortium name="Pathogen Informatics"/>
        </authorList>
    </citation>
    <scope>NUCLEOTIDE SEQUENCE [LARGE SCALE GENOMIC DNA]</scope>
    <source>
        <strain evidence="3 4">NCTC9419</strain>
    </source>
</reference>
<dbReference type="Gene3D" id="3.90.1300.10">
    <property type="entry name" value="Amidase signature (AS) domain"/>
    <property type="match status" value="1"/>
</dbReference>
<dbReference type="InterPro" id="IPR023631">
    <property type="entry name" value="Amidase_dom"/>
</dbReference>
<protein>
    <submittedName>
        <fullName evidence="3">Glutamyl-tRNA(Gln) amidotransferase subunit A</fullName>
        <ecNumber evidence="3">6.3.5.-</ecNumber>
    </submittedName>
</protein>
<evidence type="ECO:0000256" key="1">
    <source>
        <dbReference type="ARBA" id="ARBA00009199"/>
    </source>
</evidence>
<dbReference type="InterPro" id="IPR000120">
    <property type="entry name" value="Amidase"/>
</dbReference>
<dbReference type="EC" id="6.3.5.-" evidence="3"/>
<keyword evidence="3" id="KW-0436">Ligase</keyword>